<evidence type="ECO:0000313" key="3">
    <source>
        <dbReference type="Proteomes" id="UP001153269"/>
    </source>
</evidence>
<dbReference type="EMBL" id="CADEAL010000752">
    <property type="protein sequence ID" value="CAB1424758.1"/>
    <property type="molecule type" value="Genomic_DNA"/>
</dbReference>
<dbReference type="Proteomes" id="UP001153269">
    <property type="component" value="Unassembled WGS sequence"/>
</dbReference>
<feature type="compositionally biased region" description="Basic and acidic residues" evidence="1">
    <location>
        <begin position="197"/>
        <end position="213"/>
    </location>
</feature>
<reference evidence="2" key="1">
    <citation type="submission" date="2020-03" db="EMBL/GenBank/DDBJ databases">
        <authorList>
            <person name="Weist P."/>
        </authorList>
    </citation>
    <scope>NUCLEOTIDE SEQUENCE</scope>
</reference>
<feature type="region of interest" description="Disordered" evidence="1">
    <location>
        <begin position="172"/>
        <end position="227"/>
    </location>
</feature>
<name>A0A9N7YGF3_PLEPL</name>
<accession>A0A9N7YGF3</accession>
<sequence length="227" mass="25211">MCEPGRTGNSLIPRQLLLLSAEEQEHDAAVGEQLVWWWGGGVVWWHTLDPIKPINGCLSAKAHLKTVLTMWTRLWQSRLMATLDMITLSFSIRSKVVDQPANMSPADLLIPALPRTACRHPVPYFHHESSPCSRDSWGDATGQEICSVSSVLLEGFEMIHCVNTPPVLQSPAPPFSSGVRRGGQTGRTTKWRRRRHIRDEPRKKGGNKGEKEGGILFQKGMDGGSRG</sequence>
<proteinExistence type="predicted"/>
<evidence type="ECO:0000256" key="1">
    <source>
        <dbReference type="SAM" id="MobiDB-lite"/>
    </source>
</evidence>
<dbReference type="AlphaFoldDB" id="A0A9N7YGF3"/>
<organism evidence="2 3">
    <name type="scientific">Pleuronectes platessa</name>
    <name type="common">European plaice</name>
    <dbReference type="NCBI Taxonomy" id="8262"/>
    <lineage>
        <taxon>Eukaryota</taxon>
        <taxon>Metazoa</taxon>
        <taxon>Chordata</taxon>
        <taxon>Craniata</taxon>
        <taxon>Vertebrata</taxon>
        <taxon>Euteleostomi</taxon>
        <taxon>Actinopterygii</taxon>
        <taxon>Neopterygii</taxon>
        <taxon>Teleostei</taxon>
        <taxon>Neoteleostei</taxon>
        <taxon>Acanthomorphata</taxon>
        <taxon>Carangaria</taxon>
        <taxon>Pleuronectiformes</taxon>
        <taxon>Pleuronectoidei</taxon>
        <taxon>Pleuronectidae</taxon>
        <taxon>Pleuronectes</taxon>
    </lineage>
</organism>
<keyword evidence="3" id="KW-1185">Reference proteome</keyword>
<comment type="caution">
    <text evidence="2">The sequence shown here is derived from an EMBL/GenBank/DDBJ whole genome shotgun (WGS) entry which is preliminary data.</text>
</comment>
<protein>
    <submittedName>
        <fullName evidence="2">Uncharacterized protein</fullName>
    </submittedName>
</protein>
<gene>
    <name evidence="2" type="ORF">PLEPLA_LOCUS12686</name>
</gene>
<evidence type="ECO:0000313" key="2">
    <source>
        <dbReference type="EMBL" id="CAB1424758.1"/>
    </source>
</evidence>